<keyword evidence="5 7" id="KW-0862">Zinc</keyword>
<dbReference type="SUPFAM" id="SSF55486">
    <property type="entry name" value="Metalloproteases ('zincins'), catalytic domain"/>
    <property type="match status" value="1"/>
</dbReference>
<dbReference type="PANTHER" id="PTHR11804:SF83">
    <property type="entry name" value="LD37516P"/>
    <property type="match status" value="1"/>
</dbReference>
<dbReference type="InterPro" id="IPR024077">
    <property type="entry name" value="Neurolysin/TOP_dom2"/>
</dbReference>
<evidence type="ECO:0000259" key="8">
    <source>
        <dbReference type="Pfam" id="PF01432"/>
    </source>
</evidence>
<keyword evidence="4 7" id="KW-0378">Hydrolase</keyword>
<evidence type="ECO:0000256" key="3">
    <source>
        <dbReference type="ARBA" id="ARBA00022723"/>
    </source>
</evidence>
<gene>
    <name evidence="9" type="ORF">RUM44_004840</name>
</gene>
<evidence type="ECO:0000313" key="10">
    <source>
        <dbReference type="Proteomes" id="UP001359485"/>
    </source>
</evidence>
<comment type="caution">
    <text evidence="9">The sequence shown here is derived from an EMBL/GenBank/DDBJ whole genome shotgun (WGS) entry which is preliminary data.</text>
</comment>
<evidence type="ECO:0000256" key="7">
    <source>
        <dbReference type="RuleBase" id="RU003435"/>
    </source>
</evidence>
<comment type="cofactor">
    <cofactor evidence="7">
        <name>Zn(2+)</name>
        <dbReference type="ChEBI" id="CHEBI:29105"/>
    </cofactor>
    <text evidence="7">Binds 1 zinc ion.</text>
</comment>
<evidence type="ECO:0000256" key="6">
    <source>
        <dbReference type="ARBA" id="ARBA00023049"/>
    </source>
</evidence>
<dbReference type="Gene3D" id="3.40.390.10">
    <property type="entry name" value="Collagenase (Catalytic Domain)"/>
    <property type="match status" value="1"/>
</dbReference>
<feature type="domain" description="Peptidase M3A/M3B catalytic" evidence="8">
    <location>
        <begin position="266"/>
        <end position="718"/>
    </location>
</feature>
<keyword evidence="6 7" id="KW-0482">Metalloprotease</keyword>
<dbReference type="InterPro" id="IPR024079">
    <property type="entry name" value="MetalloPept_cat_dom_sf"/>
</dbReference>
<dbReference type="EMBL" id="JAWJWF010000004">
    <property type="protein sequence ID" value="KAK6634232.1"/>
    <property type="molecule type" value="Genomic_DNA"/>
</dbReference>
<evidence type="ECO:0000256" key="2">
    <source>
        <dbReference type="ARBA" id="ARBA00022670"/>
    </source>
</evidence>
<dbReference type="Pfam" id="PF01432">
    <property type="entry name" value="Peptidase_M3"/>
    <property type="match status" value="1"/>
</dbReference>
<comment type="similarity">
    <text evidence="1 7">Belongs to the peptidase M3 family.</text>
</comment>
<evidence type="ECO:0000256" key="4">
    <source>
        <dbReference type="ARBA" id="ARBA00022801"/>
    </source>
</evidence>
<dbReference type="InterPro" id="IPR045090">
    <property type="entry name" value="Pept_M3A_M3B"/>
</dbReference>
<keyword evidence="10" id="KW-1185">Reference proteome</keyword>
<keyword evidence="3 7" id="KW-0479">Metal-binding</keyword>
<dbReference type="InterPro" id="IPR001567">
    <property type="entry name" value="Pept_M3A_M3B_dom"/>
</dbReference>
<keyword evidence="2 7" id="KW-0645">Protease</keyword>
<name>A0ABR1B413_POLSC</name>
<evidence type="ECO:0000256" key="1">
    <source>
        <dbReference type="ARBA" id="ARBA00006040"/>
    </source>
</evidence>
<reference evidence="9 10" key="1">
    <citation type="submission" date="2023-09" db="EMBL/GenBank/DDBJ databases">
        <title>Genomes of two closely related lineages of the louse Polyplax serrata with different host specificities.</title>
        <authorList>
            <person name="Martinu J."/>
            <person name="Tarabai H."/>
            <person name="Stefka J."/>
            <person name="Hypsa V."/>
        </authorList>
    </citation>
    <scope>NUCLEOTIDE SEQUENCE [LARGE SCALE GENOMIC DNA]</scope>
    <source>
        <strain evidence="9">98ZLc_SE</strain>
    </source>
</reference>
<evidence type="ECO:0000256" key="5">
    <source>
        <dbReference type="ARBA" id="ARBA00022833"/>
    </source>
</evidence>
<evidence type="ECO:0000313" key="9">
    <source>
        <dbReference type="EMBL" id="KAK6634232.1"/>
    </source>
</evidence>
<dbReference type="Proteomes" id="UP001359485">
    <property type="component" value="Unassembled WGS sequence"/>
</dbReference>
<dbReference type="Gene3D" id="1.10.1370.10">
    <property type="entry name" value="Neurolysin, domain 3"/>
    <property type="match status" value="1"/>
</dbReference>
<organism evidence="9 10">
    <name type="scientific">Polyplax serrata</name>
    <name type="common">Common mouse louse</name>
    <dbReference type="NCBI Taxonomy" id="468196"/>
    <lineage>
        <taxon>Eukaryota</taxon>
        <taxon>Metazoa</taxon>
        <taxon>Ecdysozoa</taxon>
        <taxon>Arthropoda</taxon>
        <taxon>Hexapoda</taxon>
        <taxon>Insecta</taxon>
        <taxon>Pterygota</taxon>
        <taxon>Neoptera</taxon>
        <taxon>Paraneoptera</taxon>
        <taxon>Psocodea</taxon>
        <taxon>Troctomorpha</taxon>
        <taxon>Phthiraptera</taxon>
        <taxon>Anoplura</taxon>
        <taxon>Polyplacidae</taxon>
        <taxon>Polyplax</taxon>
    </lineage>
</organism>
<protein>
    <recommendedName>
        <fullName evidence="8">Peptidase M3A/M3B catalytic domain-containing protein</fullName>
    </recommendedName>
</protein>
<dbReference type="PANTHER" id="PTHR11804">
    <property type="entry name" value="PROTEASE M3 THIMET OLIGOPEPTIDASE-RELATED"/>
    <property type="match status" value="1"/>
</dbReference>
<accession>A0ABR1B413</accession>
<proteinExistence type="inferred from homology"/>
<sequence length="737" mass="85183">MAASFCRRSFLNYKNCLFQTQKRTGYVVLIPETPEDVSTNSEIDSIENLPDYSKITPRSCTHIVHTLAQQYDVGFWDLMQHLKNKEHKDENIFKNIFQPLEVLAQPFLSAWGVVRCLHLANIELMPMNLFYVISDRVLQVRNDKYNSSVMYSLCTEALKERGDSFTVEEKRILDKFVWEAELNGWGLDVENRVKLLETLNLMESHRKMYTTKMDYAQNMFRQVIDDRKFAEDCPLDLLRNTAVKRTAPLEGPWVINLKPCIVTRYLEYCVSGESRKHIWCTFYQMLSNRGDHRLNANMEVKELRKTRQQYAEILGYPSYVHLTMKNRMAESVENVQSVLSEILEPAKEAQEKEIYELEKFAYANNYRSSLELWDLRYWRRLHLKNVYDIDEMTLKDYFPLGQVLLGLMALCEQLFGIVIEEISTVAGWNPDVRYFKISDQKTKEYLGGFYIDPYALPQKETGPLDVGHFVAMKPKSKICNSLPLSALIFNFTPPGVDKPSLLYFREVVQLFDKFGQMLQHTLTDTTYSEVSGSSNVEWDAVGMTSHFMRCWLFEKGTLESISGHYETGESIPSHVLDNLCNWNRYGAGVRLCHEIYMSNLDLQLHLTNEGWFKIVQDLWPKHLLFQQSEVDHHPLGFQDVMSGPWAGCFYAGIWSQMLAADVFTAFEEAGFSNHEEMNALGRRYRSTILAAGGSRSTKESFLRFRGRDLKPQSLLKVLQLTSSTSPAFATDPAPALA</sequence>